<accession>A0ABW3R4X2</accession>
<dbReference type="NCBIfam" id="NF038083">
    <property type="entry name" value="CU044_5270_fam"/>
    <property type="match status" value="1"/>
</dbReference>
<feature type="non-terminal residue" evidence="1">
    <location>
        <position position="1"/>
    </location>
</feature>
<comment type="caution">
    <text evidence="1">The sequence shown here is derived from an EMBL/GenBank/DDBJ whole genome shotgun (WGS) entry which is preliminary data.</text>
</comment>
<dbReference type="RefSeq" id="WP_380729770.1">
    <property type="nucleotide sequence ID" value="NZ_JBHTLK010000328.1"/>
</dbReference>
<dbReference type="Proteomes" id="UP001597168">
    <property type="component" value="Unassembled WGS sequence"/>
</dbReference>
<name>A0ABW3R4X2_9PSEU</name>
<protein>
    <submittedName>
        <fullName evidence="1">CU044_5270 family protein</fullName>
    </submittedName>
</protein>
<dbReference type="InterPro" id="IPR047789">
    <property type="entry name" value="CU044_5270-like"/>
</dbReference>
<reference evidence="2" key="1">
    <citation type="journal article" date="2019" name="Int. J. Syst. Evol. Microbiol.">
        <title>The Global Catalogue of Microorganisms (GCM) 10K type strain sequencing project: providing services to taxonomists for standard genome sequencing and annotation.</title>
        <authorList>
            <consortium name="The Broad Institute Genomics Platform"/>
            <consortium name="The Broad Institute Genome Sequencing Center for Infectious Disease"/>
            <person name="Wu L."/>
            <person name="Ma J."/>
        </authorList>
    </citation>
    <scope>NUCLEOTIDE SEQUENCE [LARGE SCALE GENOMIC DNA]</scope>
    <source>
        <strain evidence="2">CCUG 60214</strain>
    </source>
</reference>
<keyword evidence="2" id="KW-1185">Reference proteome</keyword>
<sequence length="232" mass="23936">ASVPASAAEVTPVLDAVRLLGHAAQAARSDPSAPPRPDQFVYARSVGQGAPDREVWKSVDGTRDGLLHNHDGGPVVLPGCLNGRSVVVRGTEPVPGPTQPCRPAPGYLADLPTDVDGMLAHLDANASGGEERSVNARGKDVPALVNEVMLPPLSRAALYEAAARVPGLSVVPDARDGSGRPGVGITWPVPPGSSPEARPVVLVFDPETYELLGSDFHAITELAVVDAAGQRP</sequence>
<proteinExistence type="predicted"/>
<evidence type="ECO:0000313" key="2">
    <source>
        <dbReference type="Proteomes" id="UP001597168"/>
    </source>
</evidence>
<gene>
    <name evidence="1" type="ORF">ACFQ3T_33825</name>
</gene>
<dbReference type="EMBL" id="JBHTLK010000328">
    <property type="protein sequence ID" value="MFD1152143.1"/>
    <property type="molecule type" value="Genomic_DNA"/>
</dbReference>
<organism evidence="1 2">
    <name type="scientific">Saccharothrix hoggarensis</name>
    <dbReference type="NCBI Taxonomy" id="913853"/>
    <lineage>
        <taxon>Bacteria</taxon>
        <taxon>Bacillati</taxon>
        <taxon>Actinomycetota</taxon>
        <taxon>Actinomycetes</taxon>
        <taxon>Pseudonocardiales</taxon>
        <taxon>Pseudonocardiaceae</taxon>
        <taxon>Saccharothrix</taxon>
    </lineage>
</organism>
<evidence type="ECO:0000313" key="1">
    <source>
        <dbReference type="EMBL" id="MFD1152143.1"/>
    </source>
</evidence>